<keyword evidence="5" id="KW-1133">Transmembrane helix</keyword>
<dbReference type="RefSeq" id="WP_184434194.1">
    <property type="nucleotide sequence ID" value="NZ_JACIGI010000011.1"/>
</dbReference>
<keyword evidence="2 7" id="KW-0808">Transferase</keyword>
<dbReference type="SUPFAM" id="SSF69593">
    <property type="entry name" value="Glycerol-3-phosphate (1)-acyltransferase"/>
    <property type="match status" value="1"/>
</dbReference>
<dbReference type="PANTHER" id="PTHR10434">
    <property type="entry name" value="1-ACYL-SN-GLYCEROL-3-PHOSPHATE ACYLTRANSFERASE"/>
    <property type="match status" value="1"/>
</dbReference>
<comment type="caution">
    <text evidence="7">The sequence shown here is derived from an EMBL/GenBank/DDBJ whole genome shotgun (WGS) entry which is preliminary data.</text>
</comment>
<dbReference type="AlphaFoldDB" id="A0A7W6RZJ5"/>
<dbReference type="EC" id="2.3.1.51" evidence="7"/>
<feature type="domain" description="Phospholipid/glycerol acyltransferase" evidence="6">
    <location>
        <begin position="71"/>
        <end position="186"/>
    </location>
</feature>
<keyword evidence="5" id="KW-0812">Transmembrane</keyword>
<keyword evidence="8" id="KW-1185">Reference proteome</keyword>
<dbReference type="GO" id="GO:0003841">
    <property type="term" value="F:1-acylglycerol-3-phosphate O-acyltransferase activity"/>
    <property type="evidence" value="ECO:0007669"/>
    <property type="project" value="UniProtKB-EC"/>
</dbReference>
<dbReference type="GO" id="GO:0006654">
    <property type="term" value="P:phosphatidic acid biosynthetic process"/>
    <property type="evidence" value="ECO:0007669"/>
    <property type="project" value="TreeGrafter"/>
</dbReference>
<comment type="pathway">
    <text evidence="1">Lipid metabolism.</text>
</comment>
<dbReference type="Proteomes" id="UP000555728">
    <property type="component" value="Unassembled WGS sequence"/>
</dbReference>
<dbReference type="InterPro" id="IPR002123">
    <property type="entry name" value="Plipid/glycerol_acylTrfase"/>
</dbReference>
<evidence type="ECO:0000313" key="7">
    <source>
        <dbReference type="EMBL" id="MBB4286012.1"/>
    </source>
</evidence>
<proteinExistence type="predicted"/>
<accession>A0A7W6RZJ5</accession>
<dbReference type="PANTHER" id="PTHR10434:SF40">
    <property type="entry name" value="1-ACYL-SN-GLYCEROL-3-PHOSPHATE ACYLTRANSFERASE"/>
    <property type="match status" value="1"/>
</dbReference>
<sequence>MTLVRSVLFNVLYVIWTAVLGVLYLPLLAAPRRVLVAATKAWLAGMRWMAWHVAGVRTRIEGRENLPPGPVIVAAKHQSALDTFLFHGLLDDPAYVLKRELFRIPLVGWYMKATGMIGIDRAAGAQALRAMLKACGETLAEGRQIIIFPEGTRVAPGRSLPYHPGVAALYARFPDVPLVPVTLNTGLLWGRKAFLKRPGTATLKILPPVEPGLDRRAFLAALHDRIETAGAALPAPTGGEDRPVDKSVDHAA</sequence>
<keyword evidence="3 7" id="KW-0012">Acyltransferase</keyword>
<feature type="region of interest" description="Disordered" evidence="4">
    <location>
        <begin position="230"/>
        <end position="252"/>
    </location>
</feature>
<evidence type="ECO:0000256" key="2">
    <source>
        <dbReference type="ARBA" id="ARBA00022679"/>
    </source>
</evidence>
<name>A0A7W6RZJ5_9PROT</name>
<reference evidence="7 8" key="1">
    <citation type="submission" date="2020-08" db="EMBL/GenBank/DDBJ databases">
        <title>Genome sequencing of Purple Non-Sulfur Bacteria from various extreme environments.</title>
        <authorList>
            <person name="Mayer M."/>
        </authorList>
    </citation>
    <scope>NUCLEOTIDE SEQUENCE [LARGE SCALE GENOMIC DNA]</scope>
    <source>
        <strain evidence="7 8">JA135</strain>
    </source>
</reference>
<protein>
    <submittedName>
        <fullName evidence="7">1-acyl-sn-glycerol-3-phosphate acyltransferase</fullName>
        <ecNumber evidence="7">2.3.1.51</ecNumber>
    </submittedName>
</protein>
<evidence type="ECO:0000313" key="8">
    <source>
        <dbReference type="Proteomes" id="UP000555728"/>
    </source>
</evidence>
<organism evidence="7 8">
    <name type="scientific">Roseospira goensis</name>
    <dbReference type="NCBI Taxonomy" id="391922"/>
    <lineage>
        <taxon>Bacteria</taxon>
        <taxon>Pseudomonadati</taxon>
        <taxon>Pseudomonadota</taxon>
        <taxon>Alphaproteobacteria</taxon>
        <taxon>Rhodospirillales</taxon>
        <taxon>Rhodospirillaceae</taxon>
        <taxon>Roseospira</taxon>
    </lineage>
</organism>
<dbReference type="Pfam" id="PF01553">
    <property type="entry name" value="Acyltransferase"/>
    <property type="match status" value="1"/>
</dbReference>
<dbReference type="SMART" id="SM00563">
    <property type="entry name" value="PlsC"/>
    <property type="match status" value="1"/>
</dbReference>
<dbReference type="CDD" id="cd07989">
    <property type="entry name" value="LPLAT_AGPAT-like"/>
    <property type="match status" value="1"/>
</dbReference>
<evidence type="ECO:0000259" key="6">
    <source>
        <dbReference type="SMART" id="SM00563"/>
    </source>
</evidence>
<dbReference type="EMBL" id="JACIGI010000011">
    <property type="protein sequence ID" value="MBB4286012.1"/>
    <property type="molecule type" value="Genomic_DNA"/>
</dbReference>
<feature type="compositionally biased region" description="Basic and acidic residues" evidence="4">
    <location>
        <begin position="239"/>
        <end position="252"/>
    </location>
</feature>
<evidence type="ECO:0000256" key="4">
    <source>
        <dbReference type="SAM" id="MobiDB-lite"/>
    </source>
</evidence>
<gene>
    <name evidence="7" type="ORF">GGD88_001735</name>
</gene>
<feature type="transmembrane region" description="Helical" evidence="5">
    <location>
        <begin position="7"/>
        <end position="27"/>
    </location>
</feature>
<evidence type="ECO:0000256" key="3">
    <source>
        <dbReference type="ARBA" id="ARBA00023315"/>
    </source>
</evidence>
<evidence type="ECO:0000256" key="5">
    <source>
        <dbReference type="SAM" id="Phobius"/>
    </source>
</evidence>
<evidence type="ECO:0000256" key="1">
    <source>
        <dbReference type="ARBA" id="ARBA00005189"/>
    </source>
</evidence>
<keyword evidence="5" id="KW-0472">Membrane</keyword>